<organism evidence="4 5">
    <name type="scientific">Solidesulfovibrio aerotolerans</name>
    <dbReference type="NCBI Taxonomy" id="295255"/>
    <lineage>
        <taxon>Bacteria</taxon>
        <taxon>Pseudomonadati</taxon>
        <taxon>Thermodesulfobacteriota</taxon>
        <taxon>Desulfovibrionia</taxon>
        <taxon>Desulfovibrionales</taxon>
        <taxon>Desulfovibrionaceae</taxon>
        <taxon>Solidesulfovibrio</taxon>
    </lineage>
</organism>
<accession>A0A7C9IKT7</accession>
<dbReference type="AlphaFoldDB" id="A0A7C9IKT7"/>
<keyword evidence="5" id="KW-1185">Reference proteome</keyword>
<dbReference type="GO" id="GO:0016787">
    <property type="term" value="F:hydrolase activity"/>
    <property type="evidence" value="ECO:0007669"/>
    <property type="project" value="UniProtKB-KW"/>
</dbReference>
<dbReference type="PANTHER" id="PTHR43433">
    <property type="entry name" value="HYDROLASE, ALPHA/BETA FOLD FAMILY PROTEIN"/>
    <property type="match status" value="1"/>
</dbReference>
<sequence>MKRIVSCCVSVAVVLALLVASVFAGDIAPVGAAIGTDKQGNSIHRVRANGIDIAYKLIGSGQPLVMLMGLGGTMERWPQEVVDLLSKQYQLIILDNRGMGLTTVNDEAFSYKLFADDVVGLLDALGVAQANILGYSLGSTMTQELLYAYPQRVNKAIIYATSVDGSNVAKVLSGMQITDPIILRYLEATAHWKTPLEKLPGITNPVLFLVGTADTVVGPESSKILATTLPGAWLVQFKNATHGLMFEAPTAFATTVLAFLKIDATIPPQTATTSARPIGHQEQPQ</sequence>
<evidence type="ECO:0000313" key="4">
    <source>
        <dbReference type="EMBL" id="MYL82704.1"/>
    </source>
</evidence>
<keyword evidence="1" id="KW-0732">Signal</keyword>
<comment type="caution">
    <text evidence="4">The sequence shown here is derived from an EMBL/GenBank/DDBJ whole genome shotgun (WGS) entry which is preliminary data.</text>
</comment>
<dbReference type="EMBL" id="WVUD01000007">
    <property type="protein sequence ID" value="MYL82704.1"/>
    <property type="molecule type" value="Genomic_DNA"/>
</dbReference>
<dbReference type="SUPFAM" id="SSF53474">
    <property type="entry name" value="alpha/beta-Hydrolases"/>
    <property type="match status" value="1"/>
</dbReference>
<dbReference type="Proteomes" id="UP000482487">
    <property type="component" value="Unassembled WGS sequence"/>
</dbReference>
<feature type="signal peptide" evidence="1">
    <location>
        <begin position="1"/>
        <end position="24"/>
    </location>
</feature>
<dbReference type="InterPro" id="IPR050471">
    <property type="entry name" value="AB_hydrolase"/>
</dbReference>
<evidence type="ECO:0000256" key="1">
    <source>
        <dbReference type="SAM" id="SignalP"/>
    </source>
</evidence>
<evidence type="ECO:0000259" key="2">
    <source>
        <dbReference type="Pfam" id="PF00561"/>
    </source>
</evidence>
<keyword evidence="4" id="KW-0378">Hydrolase</keyword>
<proteinExistence type="predicted"/>
<protein>
    <submittedName>
        <fullName evidence="4">Alpha/beta fold hydrolase</fullName>
    </submittedName>
</protein>
<evidence type="ECO:0000313" key="5">
    <source>
        <dbReference type="Proteomes" id="UP000482487"/>
    </source>
</evidence>
<evidence type="ECO:0000259" key="3">
    <source>
        <dbReference type="Pfam" id="PF08386"/>
    </source>
</evidence>
<reference evidence="4 5" key="1">
    <citation type="submission" date="2020-01" db="EMBL/GenBank/DDBJ databases">
        <title>Genome sequence of Desulfovibrio aerotolerans DSM 16695(T).</title>
        <authorList>
            <person name="Karnachuk O."/>
            <person name="Avakyan M."/>
            <person name="Mardanov A."/>
            <person name="Kadnikov V."/>
            <person name="Ravin N."/>
        </authorList>
    </citation>
    <scope>NUCLEOTIDE SEQUENCE [LARGE SCALE GENOMIC DNA]</scope>
    <source>
        <strain evidence="4 5">DSM 16695</strain>
    </source>
</reference>
<dbReference type="PANTHER" id="PTHR43433:SF5">
    <property type="entry name" value="AB HYDROLASE-1 DOMAIN-CONTAINING PROTEIN"/>
    <property type="match status" value="1"/>
</dbReference>
<feature type="domain" description="AB hydrolase-1" evidence="2">
    <location>
        <begin position="63"/>
        <end position="161"/>
    </location>
</feature>
<name>A0A7C9IKT7_9BACT</name>
<dbReference type="InterPro" id="IPR013595">
    <property type="entry name" value="Pept_S33_TAP-like_C"/>
</dbReference>
<dbReference type="OrthoDB" id="5385630at2"/>
<feature type="domain" description="Peptidase S33 tripeptidyl aminopeptidase-like C-terminal" evidence="3">
    <location>
        <begin position="197"/>
        <end position="261"/>
    </location>
</feature>
<dbReference type="InterPro" id="IPR000073">
    <property type="entry name" value="AB_hydrolase_1"/>
</dbReference>
<dbReference type="Pfam" id="PF08386">
    <property type="entry name" value="Abhydrolase_4"/>
    <property type="match status" value="1"/>
</dbReference>
<dbReference type="RefSeq" id="WP_160959540.1">
    <property type="nucleotide sequence ID" value="NZ_WVUD01000007.1"/>
</dbReference>
<dbReference type="Gene3D" id="3.40.50.1820">
    <property type="entry name" value="alpha/beta hydrolase"/>
    <property type="match status" value="2"/>
</dbReference>
<gene>
    <name evidence="4" type="ORF">GTA51_06085</name>
</gene>
<feature type="chain" id="PRO_5028962774" evidence="1">
    <location>
        <begin position="25"/>
        <end position="285"/>
    </location>
</feature>
<dbReference type="Pfam" id="PF00561">
    <property type="entry name" value="Abhydrolase_1"/>
    <property type="match status" value="1"/>
</dbReference>
<dbReference type="InterPro" id="IPR029058">
    <property type="entry name" value="AB_hydrolase_fold"/>
</dbReference>